<reference evidence="13" key="1">
    <citation type="submission" date="2021-01" db="UniProtKB">
        <authorList>
            <consortium name="EnsemblMetazoa"/>
        </authorList>
    </citation>
    <scope>IDENTIFICATION</scope>
</reference>
<dbReference type="GO" id="GO:0008270">
    <property type="term" value="F:zinc ion binding"/>
    <property type="evidence" value="ECO:0007669"/>
    <property type="project" value="UniProtKB-KW"/>
</dbReference>
<keyword evidence="4 10" id="KW-0863">Zinc-finger</keyword>
<feature type="domain" description="C2H2-type" evidence="11">
    <location>
        <begin position="253"/>
        <end position="280"/>
    </location>
</feature>
<evidence type="ECO:0000259" key="12">
    <source>
        <dbReference type="PROSITE" id="PS50280"/>
    </source>
</evidence>
<evidence type="ECO:0000256" key="10">
    <source>
        <dbReference type="PROSITE-ProRule" id="PRU00042"/>
    </source>
</evidence>
<dbReference type="InterPro" id="IPR050331">
    <property type="entry name" value="Zinc_finger"/>
</dbReference>
<keyword evidence="9" id="KW-0539">Nucleus</keyword>
<dbReference type="Pfam" id="PF00096">
    <property type="entry name" value="zf-C2H2"/>
    <property type="match status" value="3"/>
</dbReference>
<dbReference type="FunFam" id="3.30.160.60:FF:000501">
    <property type="entry name" value="PR domain zinc finger protein 12"/>
    <property type="match status" value="1"/>
</dbReference>
<accession>A0A7M5TXW5</accession>
<keyword evidence="3" id="KW-0677">Repeat</keyword>
<dbReference type="Pfam" id="PF21549">
    <property type="entry name" value="PRDM2_PR"/>
    <property type="match status" value="1"/>
</dbReference>
<evidence type="ECO:0000313" key="14">
    <source>
        <dbReference type="Proteomes" id="UP000594262"/>
    </source>
</evidence>
<dbReference type="InterPro" id="IPR046341">
    <property type="entry name" value="SET_dom_sf"/>
</dbReference>
<protein>
    <recommendedName>
        <fullName evidence="15">PR domain zinc finger protein 12</fullName>
    </recommendedName>
</protein>
<dbReference type="PROSITE" id="PS50280">
    <property type="entry name" value="SET"/>
    <property type="match status" value="1"/>
</dbReference>
<evidence type="ECO:0000259" key="11">
    <source>
        <dbReference type="PROSITE" id="PS50157"/>
    </source>
</evidence>
<dbReference type="AlphaFoldDB" id="A0A7M5TXW5"/>
<evidence type="ECO:0000256" key="3">
    <source>
        <dbReference type="ARBA" id="ARBA00022737"/>
    </source>
</evidence>
<dbReference type="FunFam" id="3.30.160.60:FF:000526">
    <property type="entry name" value="PR domain zinc finger protein 12"/>
    <property type="match status" value="1"/>
</dbReference>
<keyword evidence="2" id="KW-0479">Metal-binding</keyword>
<dbReference type="GO" id="GO:0005634">
    <property type="term" value="C:nucleus"/>
    <property type="evidence" value="ECO:0007669"/>
    <property type="project" value="UniProtKB-SubCell"/>
</dbReference>
<evidence type="ECO:0000256" key="6">
    <source>
        <dbReference type="ARBA" id="ARBA00023015"/>
    </source>
</evidence>
<comment type="subcellular location">
    <subcellularLocation>
        <location evidence="1">Nucleus</location>
    </subcellularLocation>
</comment>
<dbReference type="Gene3D" id="3.30.160.60">
    <property type="entry name" value="Classic Zinc Finger"/>
    <property type="match status" value="3"/>
</dbReference>
<evidence type="ECO:0000256" key="5">
    <source>
        <dbReference type="ARBA" id="ARBA00022833"/>
    </source>
</evidence>
<dbReference type="PANTHER" id="PTHR16515">
    <property type="entry name" value="PR DOMAIN ZINC FINGER PROTEIN"/>
    <property type="match status" value="1"/>
</dbReference>
<keyword evidence="8" id="KW-0804">Transcription</keyword>
<dbReference type="PANTHER" id="PTHR16515:SF20">
    <property type="entry name" value="PR DOMAIN ZINC FINGER PROTEIN 12"/>
    <property type="match status" value="1"/>
</dbReference>
<evidence type="ECO:0008006" key="15">
    <source>
        <dbReference type="Google" id="ProtNLM"/>
    </source>
</evidence>
<dbReference type="OrthoDB" id="8117402at2759"/>
<dbReference type="InterPro" id="IPR036236">
    <property type="entry name" value="Znf_C2H2_sf"/>
</dbReference>
<feature type="domain" description="C2H2-type" evidence="11">
    <location>
        <begin position="225"/>
        <end position="252"/>
    </location>
</feature>
<evidence type="ECO:0000313" key="13">
    <source>
        <dbReference type="EnsemblMetazoa" id="CLYHEMP003298.1"/>
    </source>
</evidence>
<dbReference type="InterPro" id="IPR013087">
    <property type="entry name" value="Znf_C2H2_type"/>
</dbReference>
<keyword evidence="14" id="KW-1185">Reference proteome</keyword>
<keyword evidence="5" id="KW-0862">Zinc</keyword>
<organism evidence="13 14">
    <name type="scientific">Clytia hemisphaerica</name>
    <dbReference type="NCBI Taxonomy" id="252671"/>
    <lineage>
        <taxon>Eukaryota</taxon>
        <taxon>Metazoa</taxon>
        <taxon>Cnidaria</taxon>
        <taxon>Hydrozoa</taxon>
        <taxon>Hydroidolina</taxon>
        <taxon>Leptothecata</taxon>
        <taxon>Obeliida</taxon>
        <taxon>Clytiidae</taxon>
        <taxon>Clytia</taxon>
    </lineage>
</organism>
<evidence type="ECO:0000256" key="7">
    <source>
        <dbReference type="ARBA" id="ARBA00023125"/>
    </source>
</evidence>
<dbReference type="PROSITE" id="PS00028">
    <property type="entry name" value="ZINC_FINGER_C2H2_1"/>
    <property type="match status" value="3"/>
</dbReference>
<evidence type="ECO:0000256" key="2">
    <source>
        <dbReference type="ARBA" id="ARBA00022723"/>
    </source>
</evidence>
<evidence type="ECO:0000256" key="8">
    <source>
        <dbReference type="ARBA" id="ARBA00023163"/>
    </source>
</evidence>
<dbReference type="SUPFAM" id="SSF57667">
    <property type="entry name" value="beta-beta-alpha zinc fingers"/>
    <property type="match status" value="2"/>
</dbReference>
<name>A0A7M5TXW5_9CNID</name>
<dbReference type="GO" id="GO:0003677">
    <property type="term" value="F:DNA binding"/>
    <property type="evidence" value="ECO:0007669"/>
    <property type="project" value="UniProtKB-KW"/>
</dbReference>
<dbReference type="Proteomes" id="UP000594262">
    <property type="component" value="Unplaced"/>
</dbReference>
<evidence type="ECO:0000256" key="4">
    <source>
        <dbReference type="ARBA" id="ARBA00022771"/>
    </source>
</evidence>
<sequence length="337" mass="38708">MFEEHEDENNNNNAPLLNISMETIQNFLFGRKMKTWHDSMRSSNDDLVQIEHMDLIDSLSATMPSQLRIDSSTIPGQTLGVFSSSWIKQGTKMGPFTGRLVPKDEPFKRDSKYVWEVFDSNGQVSHFIDGEDELDRNWMCYIQCARSDQEQNLEVVQHPDSSIFYYALKDVPPNQELLVWYSSAVECFLGIPQSGPIVMDKLNNNNNNKPIKETDTLQPPHGSRLKCTICRRGFNSRSNLRSHMRIHTLEKPFHCKYCKKAFSQSSTLRNHVRLHTGERPYSCSVCKMAYSQLAGLRAHQKSARHRPHAALLNRTFKPITSTQRFGNSGMKMNIFDG</sequence>
<dbReference type="EnsemblMetazoa" id="CLYHEMT003298.1">
    <property type="protein sequence ID" value="CLYHEMP003298.1"/>
    <property type="gene ID" value="CLYHEMG003298"/>
</dbReference>
<dbReference type="Gene3D" id="2.170.270.10">
    <property type="entry name" value="SET domain"/>
    <property type="match status" value="1"/>
</dbReference>
<evidence type="ECO:0000256" key="1">
    <source>
        <dbReference type="ARBA" id="ARBA00004123"/>
    </source>
</evidence>
<keyword evidence="7" id="KW-0238">DNA-binding</keyword>
<dbReference type="GO" id="GO:0010468">
    <property type="term" value="P:regulation of gene expression"/>
    <property type="evidence" value="ECO:0007669"/>
    <property type="project" value="TreeGrafter"/>
</dbReference>
<dbReference type="FunFam" id="3.30.160.60:FF:000325">
    <property type="entry name" value="ZFP90 zinc finger protein"/>
    <property type="match status" value="1"/>
</dbReference>
<dbReference type="PROSITE" id="PS50157">
    <property type="entry name" value="ZINC_FINGER_C2H2_2"/>
    <property type="match status" value="3"/>
</dbReference>
<proteinExistence type="predicted"/>
<dbReference type="SMART" id="SM00355">
    <property type="entry name" value="ZnF_C2H2"/>
    <property type="match status" value="3"/>
</dbReference>
<dbReference type="GO" id="GO:0022008">
    <property type="term" value="P:neurogenesis"/>
    <property type="evidence" value="ECO:0007669"/>
    <property type="project" value="TreeGrafter"/>
</dbReference>
<feature type="domain" description="SET" evidence="12">
    <location>
        <begin position="65"/>
        <end position="182"/>
    </location>
</feature>
<evidence type="ECO:0000256" key="9">
    <source>
        <dbReference type="ARBA" id="ARBA00023242"/>
    </source>
</evidence>
<keyword evidence="6" id="KW-0805">Transcription regulation</keyword>
<dbReference type="SUPFAM" id="SSF82199">
    <property type="entry name" value="SET domain"/>
    <property type="match status" value="1"/>
</dbReference>
<feature type="domain" description="C2H2-type" evidence="11">
    <location>
        <begin position="281"/>
        <end position="310"/>
    </location>
</feature>
<dbReference type="InterPro" id="IPR001214">
    <property type="entry name" value="SET_dom"/>
</dbReference>